<dbReference type="Gene3D" id="2.60.40.10">
    <property type="entry name" value="Immunoglobulins"/>
    <property type="match status" value="5"/>
</dbReference>
<dbReference type="Proteomes" id="UP000271098">
    <property type="component" value="Unassembled WGS sequence"/>
</dbReference>
<dbReference type="OrthoDB" id="5969272at2759"/>
<dbReference type="FunFam" id="2.60.40.10:FF:000028">
    <property type="entry name" value="Neuronal cell adhesion molecule"/>
    <property type="match status" value="1"/>
</dbReference>
<dbReference type="InterPro" id="IPR036116">
    <property type="entry name" value="FN3_sf"/>
</dbReference>
<dbReference type="InterPro" id="IPR003961">
    <property type="entry name" value="FN3_dom"/>
</dbReference>
<protein>
    <submittedName>
        <fullName evidence="5">Fibronectin type-III domain-containing protein</fullName>
    </submittedName>
</protein>
<dbReference type="SUPFAM" id="SSF49265">
    <property type="entry name" value="Fibronectin type III"/>
    <property type="match status" value="3"/>
</dbReference>
<dbReference type="PANTHER" id="PTHR46708">
    <property type="entry name" value="TENASCIN"/>
    <property type="match status" value="1"/>
</dbReference>
<feature type="domain" description="Fibronectin type-III" evidence="2">
    <location>
        <begin position="100"/>
        <end position="207"/>
    </location>
</feature>
<accession>A0A183EH67</accession>
<evidence type="ECO:0000313" key="3">
    <source>
        <dbReference type="EMBL" id="VDN35781.1"/>
    </source>
</evidence>
<sequence>PEEPPTDLKLSSDFENVKLTWTNPDESTWKCDSVEYIIDFVNTTSRGLMTVASDAPNELLLPSVPGTKWEIRMRTQTIADGQKPSYSPWSDRVTLQTQALPGELFLKVEPKTPTSALVIWDLADQDQKWNYGVDISYRLKQLGGCAESKSGDHEPVTSYNVQDKQIVLNDLKPGSEYEVTVTPRRPPTLRSSVVTPKTVRRFRTKADFPSGPPTNLRGEGRRDTEISFKWEPPVCEEQNGKVTQYEYEVTGAEEWNDVKREGVTPRTNAAVDQLKPGSIYNVRVRAYTSEGPGPWSEPIQITTTGTELGPPRELTAVHTRPKAIQLTWLPPYPERTPVVVYKVRYSPRADDSNPVEMELSGEQLSCTGYKSPLITSDNLCTTVKSLQPDTTYRFAVQAQSASGGWGEWSPAYFATTRSTDDGPIPGKLRLVSAGHDNLRVNWTVPPVIRNAIDQFLVNISMASVMDKHPKQYAVRGEQTDFHFRGLEPVTHYNITVQGVGLLSWLPAPTDLKLLEKSDRMMHVAWSPPEIFDPAYKDLITHYRVRAKLTYFCS</sequence>
<evidence type="ECO:0000313" key="5">
    <source>
        <dbReference type="WBParaSite" id="GPUH_0002033301-mRNA-1"/>
    </source>
</evidence>
<dbReference type="InterPro" id="IPR013783">
    <property type="entry name" value="Ig-like_fold"/>
</dbReference>
<evidence type="ECO:0000259" key="2">
    <source>
        <dbReference type="PROSITE" id="PS50853"/>
    </source>
</evidence>
<evidence type="ECO:0000256" key="1">
    <source>
        <dbReference type="ARBA" id="ARBA00022737"/>
    </source>
</evidence>
<gene>
    <name evidence="3" type="ORF">GPUH_LOCUS20311</name>
</gene>
<dbReference type="AlphaFoldDB" id="A0A183EH67"/>
<dbReference type="CDD" id="cd00063">
    <property type="entry name" value="FN3"/>
    <property type="match status" value="4"/>
</dbReference>
<reference evidence="3 4" key="2">
    <citation type="submission" date="2018-11" db="EMBL/GenBank/DDBJ databases">
        <authorList>
            <consortium name="Pathogen Informatics"/>
        </authorList>
    </citation>
    <scope>NUCLEOTIDE SEQUENCE [LARGE SCALE GENOMIC DNA]</scope>
</reference>
<proteinExistence type="predicted"/>
<dbReference type="SMART" id="SM00060">
    <property type="entry name" value="FN3"/>
    <property type="match status" value="5"/>
</dbReference>
<evidence type="ECO:0000313" key="4">
    <source>
        <dbReference type="Proteomes" id="UP000271098"/>
    </source>
</evidence>
<keyword evidence="4" id="KW-1185">Reference proteome</keyword>
<dbReference type="WBParaSite" id="GPUH_0002033301-mRNA-1">
    <property type="protein sequence ID" value="GPUH_0002033301-mRNA-1"/>
    <property type="gene ID" value="GPUH_0002033301"/>
</dbReference>
<reference evidence="5" key="1">
    <citation type="submission" date="2016-06" db="UniProtKB">
        <authorList>
            <consortium name="WormBaseParasite"/>
        </authorList>
    </citation>
    <scope>IDENTIFICATION</scope>
</reference>
<dbReference type="PROSITE" id="PS50853">
    <property type="entry name" value="FN3"/>
    <property type="match status" value="4"/>
</dbReference>
<dbReference type="PANTHER" id="PTHR46708:SF2">
    <property type="entry name" value="FIBRONECTIN TYPE-III DOMAIN-CONTAINING PROTEIN"/>
    <property type="match status" value="1"/>
</dbReference>
<feature type="domain" description="Fibronectin type-III" evidence="2">
    <location>
        <begin position="310"/>
        <end position="419"/>
    </location>
</feature>
<name>A0A183EH67_9BILA</name>
<feature type="domain" description="Fibronectin type-III" evidence="2">
    <location>
        <begin position="212"/>
        <end position="306"/>
    </location>
</feature>
<keyword evidence="1" id="KW-0677">Repeat</keyword>
<dbReference type="PRINTS" id="PR00014">
    <property type="entry name" value="FNTYPEIII"/>
</dbReference>
<dbReference type="InterPro" id="IPR050991">
    <property type="entry name" value="ECM_Regulatory_Proteins"/>
</dbReference>
<dbReference type="Pfam" id="PF00041">
    <property type="entry name" value="fn3"/>
    <property type="match status" value="3"/>
</dbReference>
<feature type="domain" description="Fibronectin type-III" evidence="2">
    <location>
        <begin position="424"/>
        <end position="519"/>
    </location>
</feature>
<organism evidence="5">
    <name type="scientific">Gongylonema pulchrum</name>
    <dbReference type="NCBI Taxonomy" id="637853"/>
    <lineage>
        <taxon>Eukaryota</taxon>
        <taxon>Metazoa</taxon>
        <taxon>Ecdysozoa</taxon>
        <taxon>Nematoda</taxon>
        <taxon>Chromadorea</taxon>
        <taxon>Rhabditida</taxon>
        <taxon>Spirurina</taxon>
        <taxon>Spiruromorpha</taxon>
        <taxon>Spiruroidea</taxon>
        <taxon>Gongylonematidae</taxon>
        <taxon>Gongylonema</taxon>
    </lineage>
</organism>
<dbReference type="EMBL" id="UYRT01090186">
    <property type="protein sequence ID" value="VDN35781.1"/>
    <property type="molecule type" value="Genomic_DNA"/>
</dbReference>